<accession>A0A7Y4GZ29</accession>
<organism evidence="2 3">
    <name type="scientific">Bradyrhizobium australiense</name>
    <dbReference type="NCBI Taxonomy" id="2721161"/>
    <lineage>
        <taxon>Bacteria</taxon>
        <taxon>Pseudomonadati</taxon>
        <taxon>Pseudomonadota</taxon>
        <taxon>Alphaproteobacteria</taxon>
        <taxon>Hyphomicrobiales</taxon>
        <taxon>Nitrobacteraceae</taxon>
        <taxon>Bradyrhizobium</taxon>
    </lineage>
</organism>
<reference evidence="2 3" key="1">
    <citation type="submission" date="2020-03" db="EMBL/GenBank/DDBJ databases">
        <title>Bradyrhizobium diversity isolated from nodules of Indigofera sp.</title>
        <authorList>
            <person name="Klepa M."/>
            <person name="Helene L."/>
            <person name="Hungria M."/>
        </authorList>
    </citation>
    <scope>NUCLEOTIDE SEQUENCE [LARGE SCALE GENOMIC DNA]</scope>
    <source>
        <strain evidence="2 3">WSM 1791</strain>
    </source>
</reference>
<evidence type="ECO:0000313" key="3">
    <source>
        <dbReference type="Proteomes" id="UP000544122"/>
    </source>
</evidence>
<protein>
    <submittedName>
        <fullName evidence="2">D-2-hydroxyacid dehydrogenase</fullName>
    </submittedName>
</protein>
<evidence type="ECO:0000259" key="1">
    <source>
        <dbReference type="Pfam" id="PF00389"/>
    </source>
</evidence>
<feature type="non-terminal residue" evidence="2">
    <location>
        <position position="125"/>
    </location>
</feature>
<feature type="domain" description="D-isomer specific 2-hydroxyacid dehydrogenase catalytic" evidence="1">
    <location>
        <begin position="17"/>
        <end position="110"/>
    </location>
</feature>
<dbReference type="Pfam" id="PF00389">
    <property type="entry name" value="2-Hacid_dh"/>
    <property type="match status" value="1"/>
</dbReference>
<dbReference type="AlphaFoldDB" id="A0A7Y4GZ29"/>
<dbReference type="GO" id="GO:0051287">
    <property type="term" value="F:NAD binding"/>
    <property type="evidence" value="ECO:0007669"/>
    <property type="project" value="InterPro"/>
</dbReference>
<evidence type="ECO:0000313" key="2">
    <source>
        <dbReference type="EMBL" id="NOJ44649.1"/>
    </source>
</evidence>
<name>A0A7Y4GZ29_9BRAD</name>
<dbReference type="SUPFAM" id="SSF52283">
    <property type="entry name" value="Formate/glycerate dehydrogenase catalytic domain-like"/>
    <property type="match status" value="1"/>
</dbReference>
<gene>
    <name evidence="2" type="ORF">HCN58_35160</name>
</gene>
<dbReference type="EMBL" id="JAAVLX010000028">
    <property type="protein sequence ID" value="NOJ44649.1"/>
    <property type="molecule type" value="Genomic_DNA"/>
</dbReference>
<dbReference type="GO" id="GO:0016616">
    <property type="term" value="F:oxidoreductase activity, acting on the CH-OH group of donors, NAD or NADP as acceptor"/>
    <property type="evidence" value="ECO:0007669"/>
    <property type="project" value="InterPro"/>
</dbReference>
<dbReference type="InterPro" id="IPR006139">
    <property type="entry name" value="D-isomer_2_OHA_DH_cat_dom"/>
</dbReference>
<keyword evidence="3" id="KW-1185">Reference proteome</keyword>
<proteinExistence type="predicted"/>
<comment type="caution">
    <text evidence="2">The sequence shown here is derived from an EMBL/GenBank/DDBJ whole genome shotgun (WGS) entry which is preliminary data.</text>
</comment>
<sequence length="125" mass="13668">MTSSISTPSDAVTVLVHGSEIARLARERFPDLRVLSAKDRASLEAHVADADVIVGSGIDFPVQILDKARRLRWFQSTSAGIDAILPIRDRVGDLIVTNARGIHADSIADFVMTGIGVMHWDFPRF</sequence>
<dbReference type="Proteomes" id="UP000544122">
    <property type="component" value="Unassembled WGS sequence"/>
</dbReference>
<dbReference type="Gene3D" id="3.40.50.720">
    <property type="entry name" value="NAD(P)-binding Rossmann-like Domain"/>
    <property type="match status" value="1"/>
</dbReference>